<evidence type="ECO:0000313" key="2">
    <source>
        <dbReference type="Proteomes" id="UP000018948"/>
    </source>
</evidence>
<reference evidence="1 2" key="1">
    <citation type="submission" date="2013-11" db="EMBL/GenBank/DDBJ databases">
        <title>The Genome Sequence of Phytophthora parasitica P10297.</title>
        <authorList>
            <consortium name="The Broad Institute Genomics Platform"/>
            <person name="Russ C."/>
            <person name="Tyler B."/>
            <person name="Panabieres F."/>
            <person name="Shan W."/>
            <person name="Tripathy S."/>
            <person name="Grunwald N."/>
            <person name="Machado M."/>
            <person name="Johnson C.S."/>
            <person name="Walker B."/>
            <person name="Young S.K."/>
            <person name="Zeng Q."/>
            <person name="Gargeya S."/>
            <person name="Fitzgerald M."/>
            <person name="Haas B."/>
            <person name="Abouelleil A."/>
            <person name="Allen A.W."/>
            <person name="Alvarado L."/>
            <person name="Arachchi H.M."/>
            <person name="Berlin A.M."/>
            <person name="Chapman S.B."/>
            <person name="Gainer-Dewar J."/>
            <person name="Goldberg J."/>
            <person name="Griggs A."/>
            <person name="Gujja S."/>
            <person name="Hansen M."/>
            <person name="Howarth C."/>
            <person name="Imamovic A."/>
            <person name="Ireland A."/>
            <person name="Larimer J."/>
            <person name="McCowan C."/>
            <person name="Murphy C."/>
            <person name="Pearson M."/>
            <person name="Poon T.W."/>
            <person name="Priest M."/>
            <person name="Roberts A."/>
            <person name="Saif S."/>
            <person name="Shea T."/>
            <person name="Sisk P."/>
            <person name="Sykes S."/>
            <person name="Wortman J."/>
            <person name="Nusbaum C."/>
            <person name="Birren B."/>
        </authorList>
    </citation>
    <scope>NUCLEOTIDE SEQUENCE [LARGE SCALE GENOMIC DNA]</scope>
    <source>
        <strain evidence="1 2">P10297</strain>
    </source>
</reference>
<sequence>MRSKPEFGKIASEDASLIDAAVHNMVYAANEDSYEDAHNSLEGICDRVGLNEFYAYFQKNWDSCKDRWVYYLRAHLPHFKNHTNNRLESFFGKLKDGVDGSMSMAQCVKALLAYDRRKENEYKYRVTRIGHFVNSHYDEEMSTVLRFTSHYVAGQIEAQYAKGIEMASKYRFDHNEEVSKTFIAQTGNSIGRQFADLMIKDGEEICQLALQKLDKLLLDDALGVY</sequence>
<evidence type="ECO:0000313" key="1">
    <source>
        <dbReference type="EMBL" id="ETP35684.1"/>
    </source>
</evidence>
<name>W2YNC2_PHYNI</name>
<dbReference type="Proteomes" id="UP000018948">
    <property type="component" value="Unassembled WGS sequence"/>
</dbReference>
<accession>W2YNC2</accession>
<dbReference type="PANTHER" id="PTHR31569:SF4">
    <property type="entry name" value="SWIM-TYPE DOMAIN-CONTAINING PROTEIN"/>
    <property type="match status" value="1"/>
</dbReference>
<proteinExistence type="predicted"/>
<organism evidence="1 2">
    <name type="scientific">Phytophthora nicotianae P10297</name>
    <dbReference type="NCBI Taxonomy" id="1317064"/>
    <lineage>
        <taxon>Eukaryota</taxon>
        <taxon>Sar</taxon>
        <taxon>Stramenopiles</taxon>
        <taxon>Oomycota</taxon>
        <taxon>Peronosporomycetes</taxon>
        <taxon>Peronosporales</taxon>
        <taxon>Peronosporaceae</taxon>
        <taxon>Phytophthora</taxon>
    </lineage>
</organism>
<dbReference type="PANTHER" id="PTHR31569">
    <property type="entry name" value="SWIM-TYPE DOMAIN-CONTAINING PROTEIN"/>
    <property type="match status" value="1"/>
</dbReference>
<dbReference type="InterPro" id="IPR052579">
    <property type="entry name" value="Zinc_finger_SWIM"/>
</dbReference>
<gene>
    <name evidence="1" type="ORF">F442_16286</name>
</gene>
<comment type="caution">
    <text evidence="1">The sequence shown here is derived from an EMBL/GenBank/DDBJ whole genome shotgun (WGS) entry which is preliminary data.</text>
</comment>
<protein>
    <submittedName>
        <fullName evidence="1">Uncharacterized protein</fullName>
    </submittedName>
</protein>
<dbReference type="AlphaFoldDB" id="W2YNC2"/>
<dbReference type="EMBL" id="ANIY01003429">
    <property type="protein sequence ID" value="ETP35684.1"/>
    <property type="molecule type" value="Genomic_DNA"/>
</dbReference>
<dbReference type="OrthoDB" id="96470at2759"/>